<dbReference type="AlphaFoldDB" id="A0AA36GFS7"/>
<protein>
    <submittedName>
        <fullName evidence="2">Uncharacterized protein</fullName>
    </submittedName>
</protein>
<evidence type="ECO:0000256" key="1">
    <source>
        <dbReference type="SAM" id="MobiDB-lite"/>
    </source>
</evidence>
<accession>A0AA36GFS7</accession>
<evidence type="ECO:0000313" key="3">
    <source>
        <dbReference type="Proteomes" id="UP001176961"/>
    </source>
</evidence>
<feature type="compositionally biased region" description="Acidic residues" evidence="1">
    <location>
        <begin position="125"/>
        <end position="153"/>
    </location>
</feature>
<dbReference type="Proteomes" id="UP001176961">
    <property type="component" value="Unassembled WGS sequence"/>
</dbReference>
<feature type="region of interest" description="Disordered" evidence="1">
    <location>
        <begin position="32"/>
        <end position="84"/>
    </location>
</feature>
<proteinExistence type="predicted"/>
<name>A0AA36GFS7_CYLNA</name>
<dbReference type="EMBL" id="CATQJL010000001">
    <property type="protein sequence ID" value="CAJ0590649.1"/>
    <property type="molecule type" value="Genomic_DNA"/>
</dbReference>
<feature type="compositionally biased region" description="Basic and acidic residues" evidence="1">
    <location>
        <begin position="57"/>
        <end position="83"/>
    </location>
</feature>
<comment type="caution">
    <text evidence="2">The sequence shown here is derived from an EMBL/GenBank/DDBJ whole genome shotgun (WGS) entry which is preliminary data.</text>
</comment>
<sequence>MARICLSLIVFLLPVLPSVAIENGSADQVVQSQITSREEEANAPDLTAVKTGPTALDEAKAPGAREEGASDKKGARASEEELKAPLSKIDVPGIKWTETKVPAEKTGTLAEKASAPDAGPKESAEGEDDGEEYDMSSDGDEEDEEETDRDDDGGFSTSWSLTKSIQAALERKLEHRAVLSDEVPYMLMASKLINNGYRDGNYHFWTESPTKRGEITVHIMACFAPAGTSAELFASLCVGCLDENIYNIQSAYWQLSMGCYQVEEKGTLGCSFGKYKGPDLVDYEIIKKINITQPIQPKSKE</sequence>
<organism evidence="2 3">
    <name type="scientific">Cylicocyclus nassatus</name>
    <name type="common">Nematode worm</name>
    <dbReference type="NCBI Taxonomy" id="53992"/>
    <lineage>
        <taxon>Eukaryota</taxon>
        <taxon>Metazoa</taxon>
        <taxon>Ecdysozoa</taxon>
        <taxon>Nematoda</taxon>
        <taxon>Chromadorea</taxon>
        <taxon>Rhabditida</taxon>
        <taxon>Rhabditina</taxon>
        <taxon>Rhabditomorpha</taxon>
        <taxon>Strongyloidea</taxon>
        <taxon>Strongylidae</taxon>
        <taxon>Cylicocyclus</taxon>
    </lineage>
</organism>
<evidence type="ECO:0000313" key="2">
    <source>
        <dbReference type="EMBL" id="CAJ0590649.1"/>
    </source>
</evidence>
<reference evidence="2" key="1">
    <citation type="submission" date="2023-07" db="EMBL/GenBank/DDBJ databases">
        <authorList>
            <consortium name="CYATHOMIX"/>
        </authorList>
    </citation>
    <scope>NUCLEOTIDE SEQUENCE</scope>
    <source>
        <strain evidence="2">N/A</strain>
    </source>
</reference>
<gene>
    <name evidence="2" type="ORF">CYNAS_LOCUS2632</name>
</gene>
<feature type="region of interest" description="Disordered" evidence="1">
    <location>
        <begin position="99"/>
        <end position="157"/>
    </location>
</feature>
<keyword evidence="3" id="KW-1185">Reference proteome</keyword>